<comment type="subunit">
    <text evidence="10">Interacts with TamB to form the translocation and assembly module (TAM).</text>
</comment>
<evidence type="ECO:0000256" key="11">
    <source>
        <dbReference type="SAM" id="SignalP"/>
    </source>
</evidence>
<evidence type="ECO:0000256" key="2">
    <source>
        <dbReference type="ARBA" id="ARBA00010248"/>
    </source>
</evidence>
<dbReference type="RefSeq" id="WP_228547932.1">
    <property type="nucleotide sequence ID" value="NZ_ARXR01000006.1"/>
</dbReference>
<feature type="domain" description="POTRA" evidence="12">
    <location>
        <begin position="205"/>
        <end position="279"/>
    </location>
</feature>
<dbReference type="Proteomes" id="UP000644441">
    <property type="component" value="Unassembled WGS sequence"/>
</dbReference>
<evidence type="ECO:0000256" key="1">
    <source>
        <dbReference type="ARBA" id="ARBA00004442"/>
    </source>
</evidence>
<sequence>MSSRYSLATLAVLAILTASAMPGRVSADPVPELTLKTAGDREWPEGVEANLRTLIDLSRYPCRPGPGQKALIQRQVRDNSRAALQALGFYQPVLTPQWRDADDERCFALTLTVDPGEPTRISALDITLNGDAADDPAFQRTIDNAGLEQGQRLRHDRYSRLKQSLQQLLINRGYAEGALTRHRLEVDRDRREARVVLHVDSGPRYRFGEITLTGDDQINERLRRAYLQFDSGEPFSNDKLLATQQAYLGAGYFSAVRLDRGEPDADSQTIDVSIHFNPRNEWALLAGVGVSTDTGPRLRLGVENRRVNAAGHTARVETELSSVRQGVGAGYTIPLRDPINEKIELRTRYVNEETDTSDSEIFSTSADYIIKLDSDWVATTSLEYLRETYTVADQLDQVGLVIPGFQLSRVEYDDPIYPRFGWRLGGKVSGAHKALASSASFTQFDGWSKLIFPLFGGRVITRGEVGYTEVSDVTELPASIRFFAGGDASVRGFAYESLGPLDNDGEVIGGRHLLVGSLEYDHPISEQWSLAVFTDAGNAFNNFDDYEIRHSAGFGVRWRSPLGPIRVDFARGIEEGREWRLHLSMGPDL</sequence>
<evidence type="ECO:0000256" key="9">
    <source>
        <dbReference type="ARBA" id="ARBA00033063"/>
    </source>
</evidence>
<dbReference type="InterPro" id="IPR035243">
    <property type="entry name" value="TamA_POTRA_Dom_1"/>
</dbReference>
<keyword evidence="6 11" id="KW-0732">Signal</keyword>
<dbReference type="Gene3D" id="3.10.20.310">
    <property type="entry name" value="membrane protein fhac"/>
    <property type="match status" value="3"/>
</dbReference>
<dbReference type="PANTHER" id="PTHR12815:SF47">
    <property type="entry name" value="TRANSLOCATION AND ASSEMBLY MODULE SUBUNIT TAMA"/>
    <property type="match status" value="1"/>
</dbReference>
<evidence type="ECO:0000256" key="10">
    <source>
        <dbReference type="ARBA" id="ARBA00093548"/>
    </source>
</evidence>
<evidence type="ECO:0000256" key="4">
    <source>
        <dbReference type="ARBA" id="ARBA00022452"/>
    </source>
</evidence>
<name>A0ABS0AG10_9GAMM</name>
<keyword evidence="5" id="KW-0812">Transmembrane</keyword>
<dbReference type="PANTHER" id="PTHR12815">
    <property type="entry name" value="SORTING AND ASSEMBLY MACHINERY SAMM50 PROTEIN FAMILY MEMBER"/>
    <property type="match status" value="1"/>
</dbReference>
<evidence type="ECO:0000256" key="7">
    <source>
        <dbReference type="ARBA" id="ARBA00023136"/>
    </source>
</evidence>
<keyword evidence="14" id="KW-1185">Reference proteome</keyword>
<comment type="caution">
    <text evidence="13">The sequence shown here is derived from an EMBL/GenBank/DDBJ whole genome shotgun (WGS) entry which is preliminary data.</text>
</comment>
<keyword evidence="7" id="KW-0472">Membrane</keyword>
<gene>
    <name evidence="13" type="ORF">ISO4_01124</name>
</gene>
<evidence type="ECO:0000259" key="12">
    <source>
        <dbReference type="PROSITE" id="PS51779"/>
    </source>
</evidence>
<comment type="similarity">
    <text evidence="2">Belongs to the TamA family.</text>
</comment>
<evidence type="ECO:0000256" key="8">
    <source>
        <dbReference type="ARBA" id="ARBA00023237"/>
    </source>
</evidence>
<accession>A0ABS0AG10</accession>
<keyword evidence="4" id="KW-1134">Transmembrane beta strand</keyword>
<dbReference type="Gene3D" id="2.40.160.50">
    <property type="entry name" value="membrane protein fhac: a member of the omp85/tpsb transporter family"/>
    <property type="match status" value="1"/>
</dbReference>
<reference evidence="13 14" key="1">
    <citation type="submission" date="2012-09" db="EMBL/GenBank/DDBJ databases">
        <title>Genome Sequence of alkane-degrading Bacterium Alcanivorax venustensis ISO4.</title>
        <authorList>
            <person name="Lai Q."/>
            <person name="Shao Z."/>
        </authorList>
    </citation>
    <scope>NUCLEOTIDE SEQUENCE [LARGE SCALE GENOMIC DNA]</scope>
    <source>
        <strain evidence="13 14">ISO4</strain>
    </source>
</reference>
<evidence type="ECO:0000256" key="3">
    <source>
        <dbReference type="ARBA" id="ARBA00015419"/>
    </source>
</evidence>
<evidence type="ECO:0000313" key="13">
    <source>
        <dbReference type="EMBL" id="MBF5052522.1"/>
    </source>
</evidence>
<comment type="subcellular location">
    <subcellularLocation>
        <location evidence="1">Cell outer membrane</location>
    </subcellularLocation>
</comment>
<evidence type="ECO:0000256" key="6">
    <source>
        <dbReference type="ARBA" id="ARBA00022729"/>
    </source>
</evidence>
<dbReference type="Pfam" id="PF01103">
    <property type="entry name" value="Omp85"/>
    <property type="match status" value="1"/>
</dbReference>
<dbReference type="InterPro" id="IPR010827">
    <property type="entry name" value="BamA/TamA_POTRA"/>
</dbReference>
<dbReference type="InterPro" id="IPR034746">
    <property type="entry name" value="POTRA"/>
</dbReference>
<dbReference type="Pfam" id="PF07244">
    <property type="entry name" value="POTRA"/>
    <property type="match status" value="1"/>
</dbReference>
<protein>
    <recommendedName>
        <fullName evidence="3">Translocation and assembly module subunit TamA</fullName>
    </recommendedName>
    <alternativeName>
        <fullName evidence="9">Autotransporter assembly factor TamA</fullName>
    </alternativeName>
</protein>
<organism evidence="13 14">
    <name type="scientific">Alloalcanivorax venustensis ISO4</name>
    <dbReference type="NCBI Taxonomy" id="1177184"/>
    <lineage>
        <taxon>Bacteria</taxon>
        <taxon>Pseudomonadati</taxon>
        <taxon>Pseudomonadota</taxon>
        <taxon>Gammaproteobacteria</taxon>
        <taxon>Oceanospirillales</taxon>
        <taxon>Alcanivoracaceae</taxon>
        <taxon>Alloalcanivorax</taxon>
    </lineage>
</organism>
<proteinExistence type="inferred from homology"/>
<dbReference type="InterPro" id="IPR039910">
    <property type="entry name" value="D15-like"/>
</dbReference>
<evidence type="ECO:0000256" key="5">
    <source>
        <dbReference type="ARBA" id="ARBA00022692"/>
    </source>
</evidence>
<dbReference type="PROSITE" id="PS51779">
    <property type="entry name" value="POTRA"/>
    <property type="match status" value="1"/>
</dbReference>
<dbReference type="EMBL" id="ARXR01000006">
    <property type="protein sequence ID" value="MBF5052522.1"/>
    <property type="molecule type" value="Genomic_DNA"/>
</dbReference>
<dbReference type="InterPro" id="IPR000184">
    <property type="entry name" value="Bac_surfAg_D15"/>
</dbReference>
<dbReference type="Pfam" id="PF17243">
    <property type="entry name" value="POTRA_TamA_1"/>
    <property type="match status" value="1"/>
</dbReference>
<feature type="signal peptide" evidence="11">
    <location>
        <begin position="1"/>
        <end position="20"/>
    </location>
</feature>
<evidence type="ECO:0000313" key="14">
    <source>
        <dbReference type="Proteomes" id="UP000644441"/>
    </source>
</evidence>
<keyword evidence="8" id="KW-0998">Cell outer membrane</keyword>
<feature type="chain" id="PRO_5046344999" description="Translocation and assembly module subunit TamA" evidence="11">
    <location>
        <begin position="21"/>
        <end position="589"/>
    </location>
</feature>